<reference evidence="3 4" key="1">
    <citation type="submission" date="2015-09" db="EMBL/GenBank/DDBJ databases">
        <authorList>
            <consortium name="Pathogen Informatics"/>
        </authorList>
    </citation>
    <scope>NUCLEOTIDE SEQUENCE [LARGE SCALE GENOMIC DNA]</scope>
    <source>
        <strain evidence="3 4">2789STDY5834875</strain>
    </source>
</reference>
<evidence type="ECO:0000313" key="4">
    <source>
        <dbReference type="Proteomes" id="UP000095621"/>
    </source>
</evidence>
<dbReference type="Pfam" id="PF04519">
    <property type="entry name" value="Bactofilin"/>
    <property type="match status" value="1"/>
</dbReference>
<keyword evidence="3" id="KW-0012">Acyltransferase</keyword>
<dbReference type="AlphaFoldDB" id="A0A174YXU8"/>
<evidence type="ECO:0000256" key="1">
    <source>
        <dbReference type="ARBA" id="ARBA00044755"/>
    </source>
</evidence>
<dbReference type="InterPro" id="IPR007607">
    <property type="entry name" value="BacA/B"/>
</dbReference>
<feature type="region of interest" description="Disordered" evidence="2">
    <location>
        <begin position="48"/>
        <end position="79"/>
    </location>
</feature>
<feature type="region of interest" description="Disordered" evidence="2">
    <location>
        <begin position="1"/>
        <end position="34"/>
    </location>
</feature>
<organism evidence="3 4">
    <name type="scientific">Lachnospira eligens</name>
    <dbReference type="NCBI Taxonomy" id="39485"/>
    <lineage>
        <taxon>Bacteria</taxon>
        <taxon>Bacillati</taxon>
        <taxon>Bacillota</taxon>
        <taxon>Clostridia</taxon>
        <taxon>Lachnospirales</taxon>
        <taxon>Lachnospiraceae</taxon>
        <taxon>Lachnospira</taxon>
    </lineage>
</organism>
<sequence>MGLFFKDLKDDLSESVNNLPDDTNKASDDSDDVMVNTLDDPELTKMAEAFKMEAQEYDMSEDTSSPETDMGNVSDKDETKEDIKNAAENPEYIADETAVITEGLSIKGDLDSLGSIDLFGSVEGNVTCRGKLTVSGSITGSSKANEFFANDAQVDGDIEAKGAVKIGQGTVVVGNITATSAVIGGAVKGDIDVHGPVIIDSSAIISGDIKSKSVQINNGATIDGRCSQCYADVNMESIFDIKGKKNK</sequence>
<evidence type="ECO:0000256" key="2">
    <source>
        <dbReference type="SAM" id="MobiDB-lite"/>
    </source>
</evidence>
<gene>
    <name evidence="3" type="ORF">ERS852490_01238</name>
</gene>
<dbReference type="EMBL" id="CZBU01000003">
    <property type="protein sequence ID" value="CUQ76766.1"/>
    <property type="molecule type" value="Genomic_DNA"/>
</dbReference>
<dbReference type="GO" id="GO:0016746">
    <property type="term" value="F:acyltransferase activity"/>
    <property type="evidence" value="ECO:0007669"/>
    <property type="project" value="UniProtKB-KW"/>
</dbReference>
<accession>A0A174YXU8</accession>
<feature type="compositionally biased region" description="Basic and acidic residues" evidence="2">
    <location>
        <begin position="1"/>
        <end position="12"/>
    </location>
</feature>
<dbReference type="Proteomes" id="UP000095621">
    <property type="component" value="Unassembled WGS sequence"/>
</dbReference>
<protein>
    <submittedName>
        <fullName evidence="3">Predicted acyltransferase</fullName>
    </submittedName>
</protein>
<proteinExistence type="inferred from homology"/>
<evidence type="ECO:0000313" key="3">
    <source>
        <dbReference type="EMBL" id="CUQ76766.1"/>
    </source>
</evidence>
<dbReference type="OrthoDB" id="1651736at2"/>
<keyword evidence="3" id="KW-0808">Transferase</keyword>
<dbReference type="PANTHER" id="PTHR35024">
    <property type="entry name" value="HYPOTHETICAL CYTOSOLIC PROTEIN"/>
    <property type="match status" value="1"/>
</dbReference>
<name>A0A174YXU8_9FIRM</name>
<dbReference type="PANTHER" id="PTHR35024:SF4">
    <property type="entry name" value="POLYMER-FORMING CYTOSKELETAL PROTEIN"/>
    <property type="match status" value="1"/>
</dbReference>
<comment type="similarity">
    <text evidence="1">Belongs to the bactofilin family.</text>
</comment>
<dbReference type="RefSeq" id="WP_055215386.1">
    <property type="nucleotide sequence ID" value="NZ_CZBU01000003.1"/>
</dbReference>